<evidence type="ECO:0000256" key="11">
    <source>
        <dbReference type="ARBA" id="ARBA00044881"/>
    </source>
</evidence>
<evidence type="ECO:0000256" key="18">
    <source>
        <dbReference type="ARBA" id="ARBA00044903"/>
    </source>
</evidence>
<reference evidence="28 29" key="1">
    <citation type="journal article" date="2019" name="Int. J. Syst. Evol. Microbiol.">
        <title>The Global Catalogue of Microorganisms (GCM) 10K type strain sequencing project: providing services to taxonomists for standard genome sequencing and annotation.</title>
        <authorList>
            <consortium name="The Broad Institute Genomics Platform"/>
            <consortium name="The Broad Institute Genome Sequencing Center for Infectious Disease"/>
            <person name="Wu L."/>
            <person name="Ma J."/>
        </authorList>
    </citation>
    <scope>NUCLEOTIDE SEQUENCE [LARGE SCALE GENOMIC DNA]</scope>
    <source>
        <strain evidence="28 29">JCM 14046</strain>
    </source>
</reference>
<dbReference type="PROSITE" id="PS51257">
    <property type="entry name" value="PROKAR_LIPOPROTEIN"/>
    <property type="match status" value="1"/>
</dbReference>
<feature type="transmembrane region" description="Helical" evidence="26">
    <location>
        <begin position="344"/>
        <end position="368"/>
    </location>
</feature>
<evidence type="ECO:0000256" key="13">
    <source>
        <dbReference type="ARBA" id="ARBA00044891"/>
    </source>
</evidence>
<evidence type="ECO:0000256" key="9">
    <source>
        <dbReference type="ARBA" id="ARBA00044876"/>
    </source>
</evidence>
<evidence type="ECO:0000256" key="25">
    <source>
        <dbReference type="ARBA" id="ARBA00046376"/>
    </source>
</evidence>
<evidence type="ECO:0000259" key="27">
    <source>
        <dbReference type="PROSITE" id="PS50850"/>
    </source>
</evidence>
<evidence type="ECO:0000256" key="4">
    <source>
        <dbReference type="ARBA" id="ARBA00022448"/>
    </source>
</evidence>
<evidence type="ECO:0000256" key="6">
    <source>
        <dbReference type="ARBA" id="ARBA00022989"/>
    </source>
</evidence>
<keyword evidence="6 26" id="KW-1133">Transmembrane helix</keyword>
<comment type="catalytic activity">
    <reaction evidence="17">
        <text>L-lysyl-L-lysine(out) = L-lysyl-L-lysine(in)</text>
        <dbReference type="Rhea" id="RHEA:79403"/>
        <dbReference type="ChEBI" id="CHEBI:229956"/>
    </reaction>
</comment>
<evidence type="ECO:0000256" key="21">
    <source>
        <dbReference type="ARBA" id="ARBA00044924"/>
    </source>
</evidence>
<sequence>MPTPTRRLQLTVWGVGLACYLLAVFHRSSLAVAGLDAAERFGISAAQLSTFVMLQLLVYAGMQIPVGLLIDRFGSRSILLIGTALMVVSQAGFALVGSFPLAVAMRVGVGVGDAMTFVCVLRMLSSWFAPRRIPLMTQLTGTLGQSGAIVAAVPMTFALGTIGWTGAYLTAAGVGAVVGLLALVVLADTPEVRRLRGAPMSLTGVRISLAASWAHPGTRLGFWIHFTTQFSSTTLSLLWGFPFLVRGEGRSAAEAGLLLSLIIVAVMATGPLMGVFIGKVPWHRSTLAITVVWSLMATWAVVLLWPGDSPLWLLLVLMVVVGVGGPASMIGFDLGRTSNPAERLASATGIINQGGFVASLLLVVAIGLVLDWRTPGTSTAYTPESFRWAMATQYVLWGVGLLQLWRWRRRTRTLIRAEGGGPANVPGTA</sequence>
<dbReference type="Pfam" id="PF07690">
    <property type="entry name" value="MFS_1"/>
    <property type="match status" value="1"/>
</dbReference>
<comment type="catalytic activity">
    <reaction evidence="19">
        <text>L-histidyl-L-alpha-amino acid(out) = L-histidyl-L-alpha-amino acid(in)</text>
        <dbReference type="Rhea" id="RHEA:79379"/>
        <dbReference type="ChEBI" id="CHEBI:229964"/>
    </reaction>
</comment>
<comment type="catalytic activity">
    <reaction evidence="10">
        <text>L-histidyl-glycine(out) = L-histidyl-glycine(in)</text>
        <dbReference type="Rhea" id="RHEA:79395"/>
        <dbReference type="ChEBI" id="CHEBI:229957"/>
    </reaction>
</comment>
<comment type="catalytic activity">
    <reaction evidence="21">
        <text>L-lysyl-glycine(out) = L-lysyl-glycine(in)</text>
        <dbReference type="Rhea" id="RHEA:79407"/>
        <dbReference type="ChEBI" id="CHEBI:191202"/>
    </reaction>
</comment>
<evidence type="ECO:0000256" key="2">
    <source>
        <dbReference type="ARBA" id="ARBA00004651"/>
    </source>
</evidence>
<comment type="function">
    <text evidence="24">Lysosomal dipeptide uniporter that selectively exports lysine, arginine or histidine-containing dipeptides with a net positive charge from the lysosome lumen into the cytosol. Could play a role in a specific type of protein O-glycosylation indirectly regulating macrophages migration and tissue invasion. Also essential for liver homeostasis.</text>
</comment>
<evidence type="ECO:0000256" key="3">
    <source>
        <dbReference type="ARBA" id="ARBA00008335"/>
    </source>
</evidence>
<dbReference type="InterPro" id="IPR020846">
    <property type="entry name" value="MFS_dom"/>
</dbReference>
<dbReference type="InterPro" id="IPR052187">
    <property type="entry name" value="MFSD1"/>
</dbReference>
<evidence type="ECO:0000256" key="7">
    <source>
        <dbReference type="ARBA" id="ARBA00023136"/>
    </source>
</evidence>
<keyword evidence="29" id="KW-1185">Reference proteome</keyword>
<feature type="transmembrane region" description="Helical" evidence="26">
    <location>
        <begin position="168"/>
        <end position="187"/>
    </location>
</feature>
<evidence type="ECO:0000256" key="17">
    <source>
        <dbReference type="ARBA" id="ARBA00044900"/>
    </source>
</evidence>
<feature type="transmembrane region" description="Helical" evidence="26">
    <location>
        <begin position="49"/>
        <end position="70"/>
    </location>
</feature>
<protein>
    <recommendedName>
        <fullName evidence="22">Lysosomal dipeptide transporter MFSD1</fullName>
    </recommendedName>
    <alternativeName>
        <fullName evidence="23">Major facilitator superfamily domain-containing protein 1</fullName>
    </alternativeName>
</protein>
<comment type="similarity">
    <text evidence="3">Belongs to the major facilitator superfamily.</text>
</comment>
<comment type="catalytic activity">
    <reaction evidence="11">
        <text>L-alpha-aminoacyl-L-arginine(out) = L-alpha-aminoacyl-L-arginine(in)</text>
        <dbReference type="Rhea" id="RHEA:79367"/>
        <dbReference type="ChEBI" id="CHEBI:229968"/>
    </reaction>
</comment>
<feature type="domain" description="Major facilitator superfamily (MFS) profile" evidence="27">
    <location>
        <begin position="12"/>
        <end position="412"/>
    </location>
</feature>
<gene>
    <name evidence="28" type="ORF">GCM10009737_09640</name>
</gene>
<evidence type="ECO:0000256" key="16">
    <source>
        <dbReference type="ARBA" id="ARBA00044899"/>
    </source>
</evidence>
<evidence type="ECO:0000256" key="8">
    <source>
        <dbReference type="ARBA" id="ARBA00023228"/>
    </source>
</evidence>
<feature type="transmembrane region" description="Helical" evidence="26">
    <location>
        <begin position="285"/>
        <end position="305"/>
    </location>
</feature>
<comment type="caution">
    <text evidence="28">The sequence shown here is derived from an EMBL/GenBank/DDBJ whole genome shotgun (WGS) entry which is preliminary data.</text>
</comment>
<dbReference type="EMBL" id="BAAAMY010000002">
    <property type="protein sequence ID" value="GAA1910295.1"/>
    <property type="molecule type" value="Genomic_DNA"/>
</dbReference>
<feature type="transmembrane region" description="Helical" evidence="26">
    <location>
        <begin position="77"/>
        <end position="97"/>
    </location>
</feature>
<comment type="catalytic activity">
    <reaction evidence="12">
        <text>L-alpha-aminoacyl-L-histidine(out) = L-alpha-aminoacyl-L-histidine(in)</text>
        <dbReference type="Rhea" id="RHEA:79375"/>
        <dbReference type="ChEBI" id="CHEBI:229967"/>
    </reaction>
</comment>
<dbReference type="SUPFAM" id="SSF103473">
    <property type="entry name" value="MFS general substrate transporter"/>
    <property type="match status" value="1"/>
</dbReference>
<feature type="transmembrane region" description="Helical" evidence="26">
    <location>
        <begin position="222"/>
        <end position="245"/>
    </location>
</feature>
<keyword evidence="5 26" id="KW-0812">Transmembrane</keyword>
<comment type="catalytic activity">
    <reaction evidence="15">
        <text>L-aspartyl-L-lysine(out) = L-aspartyl-L-lysine(in)</text>
        <dbReference type="Rhea" id="RHEA:79411"/>
        <dbReference type="ChEBI" id="CHEBI:229953"/>
    </reaction>
</comment>
<feature type="transmembrane region" description="Helical" evidence="26">
    <location>
        <begin position="103"/>
        <end position="121"/>
    </location>
</feature>
<evidence type="ECO:0000256" key="14">
    <source>
        <dbReference type="ARBA" id="ARBA00044893"/>
    </source>
</evidence>
<evidence type="ECO:0000256" key="23">
    <source>
        <dbReference type="ARBA" id="ARBA00045018"/>
    </source>
</evidence>
<dbReference type="PROSITE" id="PS50850">
    <property type="entry name" value="MFS"/>
    <property type="match status" value="1"/>
</dbReference>
<comment type="catalytic activity">
    <reaction evidence="13">
        <text>L-lysyl-L-alpha-amino acid(out) = L-lysyl-L-alpha-amino acid(in)</text>
        <dbReference type="Rhea" id="RHEA:79387"/>
        <dbReference type="ChEBI" id="CHEBI:229965"/>
    </reaction>
</comment>
<comment type="catalytic activity">
    <reaction evidence="9">
        <text>L-lysyl-L-alanine(out) = L-lysyl-L-alanine(in)</text>
        <dbReference type="Rhea" id="RHEA:79399"/>
        <dbReference type="ChEBI" id="CHEBI:229954"/>
    </reaction>
</comment>
<keyword evidence="8" id="KW-0458">Lysosome</keyword>
<proteinExistence type="inferred from homology"/>
<keyword evidence="4" id="KW-0813">Transport</keyword>
<comment type="catalytic activity">
    <reaction evidence="16">
        <text>L-arginyl-L-alpha-amino acid(out) = L-arginyl-L-alpha-amino acid(in)</text>
        <dbReference type="Rhea" id="RHEA:79371"/>
        <dbReference type="ChEBI" id="CHEBI:84315"/>
    </reaction>
</comment>
<evidence type="ECO:0000256" key="20">
    <source>
        <dbReference type="ARBA" id="ARBA00044919"/>
    </source>
</evidence>
<dbReference type="InterPro" id="IPR011701">
    <property type="entry name" value="MFS"/>
</dbReference>
<evidence type="ECO:0000256" key="10">
    <source>
        <dbReference type="ARBA" id="ARBA00044878"/>
    </source>
</evidence>
<dbReference type="InterPro" id="IPR036259">
    <property type="entry name" value="MFS_trans_sf"/>
</dbReference>
<dbReference type="PANTHER" id="PTHR23512">
    <property type="entry name" value="MAJOR FACILITATOR SUPERFAMILY DOMAIN-CONTAINING PROTEIN 1"/>
    <property type="match status" value="1"/>
</dbReference>
<evidence type="ECO:0000256" key="1">
    <source>
        <dbReference type="ARBA" id="ARBA00004155"/>
    </source>
</evidence>
<organism evidence="28 29">
    <name type="scientific">Nocardioides lentus</name>
    <dbReference type="NCBI Taxonomy" id="338077"/>
    <lineage>
        <taxon>Bacteria</taxon>
        <taxon>Bacillati</taxon>
        <taxon>Actinomycetota</taxon>
        <taxon>Actinomycetes</taxon>
        <taxon>Propionibacteriales</taxon>
        <taxon>Nocardioidaceae</taxon>
        <taxon>Nocardioides</taxon>
    </lineage>
</organism>
<feature type="transmembrane region" description="Helical" evidence="26">
    <location>
        <begin position="257"/>
        <end position="278"/>
    </location>
</feature>
<comment type="catalytic activity">
    <reaction evidence="18">
        <text>L-arginyl-glycine(out) = L-arginyl-glycine(in)</text>
        <dbReference type="Rhea" id="RHEA:79391"/>
        <dbReference type="ChEBI" id="CHEBI:229955"/>
    </reaction>
</comment>
<evidence type="ECO:0000313" key="29">
    <source>
        <dbReference type="Proteomes" id="UP001501612"/>
    </source>
</evidence>
<comment type="catalytic activity">
    <reaction evidence="20">
        <text>L-alanyl-L-lysine(out) = L-alanyl-L-lysine(in)</text>
        <dbReference type="Rhea" id="RHEA:79415"/>
        <dbReference type="ChEBI" id="CHEBI:192470"/>
    </reaction>
</comment>
<evidence type="ECO:0000256" key="15">
    <source>
        <dbReference type="ARBA" id="ARBA00044898"/>
    </source>
</evidence>
<feature type="transmembrane region" description="Helical" evidence="26">
    <location>
        <begin position="388"/>
        <end position="407"/>
    </location>
</feature>
<comment type="subcellular location">
    <subcellularLocation>
        <location evidence="2">Cell membrane</location>
        <topology evidence="2">Multi-pass membrane protein</topology>
    </subcellularLocation>
    <subcellularLocation>
        <location evidence="1">Lysosome membrane</location>
        <topology evidence="1">Multi-pass membrane protein</topology>
    </subcellularLocation>
</comment>
<dbReference type="Gene3D" id="1.20.1250.20">
    <property type="entry name" value="MFS general substrate transporter like domains"/>
    <property type="match status" value="2"/>
</dbReference>
<evidence type="ECO:0000256" key="12">
    <source>
        <dbReference type="ARBA" id="ARBA00044884"/>
    </source>
</evidence>
<evidence type="ECO:0000256" key="22">
    <source>
        <dbReference type="ARBA" id="ARBA00044985"/>
    </source>
</evidence>
<dbReference type="RefSeq" id="WP_344004496.1">
    <property type="nucleotide sequence ID" value="NZ_BAAAMY010000002.1"/>
</dbReference>
<dbReference type="Proteomes" id="UP001501612">
    <property type="component" value="Unassembled WGS sequence"/>
</dbReference>
<keyword evidence="7 26" id="KW-0472">Membrane</keyword>
<evidence type="ECO:0000256" key="26">
    <source>
        <dbReference type="SAM" id="Phobius"/>
    </source>
</evidence>
<evidence type="ECO:0000256" key="24">
    <source>
        <dbReference type="ARBA" id="ARBA00045709"/>
    </source>
</evidence>
<dbReference type="CDD" id="cd06174">
    <property type="entry name" value="MFS"/>
    <property type="match status" value="1"/>
</dbReference>
<comment type="subunit">
    <text evidence="25">Homodimer. Interacts with lysosomal protein GLMP (via lumenal domain); the interaction starts while both proteins are still in the endoplasmic reticulum and is required for stabilization of MFSD1 in lysosomes but has no direct effect on its targeting to lysosomes or transporter activity.</text>
</comment>
<evidence type="ECO:0000256" key="19">
    <source>
        <dbReference type="ARBA" id="ARBA00044912"/>
    </source>
</evidence>
<evidence type="ECO:0000256" key="5">
    <source>
        <dbReference type="ARBA" id="ARBA00022692"/>
    </source>
</evidence>
<feature type="transmembrane region" description="Helical" evidence="26">
    <location>
        <begin position="142"/>
        <end position="162"/>
    </location>
</feature>
<dbReference type="PANTHER" id="PTHR23512:SF3">
    <property type="entry name" value="MAJOR FACILITATOR SUPERFAMILY DOMAIN-CONTAINING PROTEIN 1"/>
    <property type="match status" value="1"/>
</dbReference>
<feature type="transmembrane region" description="Helical" evidence="26">
    <location>
        <begin position="311"/>
        <end position="332"/>
    </location>
</feature>
<evidence type="ECO:0000313" key="28">
    <source>
        <dbReference type="EMBL" id="GAA1910295.1"/>
    </source>
</evidence>
<comment type="catalytic activity">
    <reaction evidence="14">
        <text>L-alpha-aminoacyl-L-lysine(out) = L-alpha-aminoacyl-L-lysine(in)</text>
        <dbReference type="Rhea" id="RHEA:79383"/>
        <dbReference type="ChEBI" id="CHEBI:229966"/>
    </reaction>
</comment>
<name>A0ABN2P1Z6_9ACTN</name>
<accession>A0ABN2P1Z6</accession>